<dbReference type="InterPro" id="IPR058593">
    <property type="entry name" value="ARB_07466-like_C"/>
</dbReference>
<evidence type="ECO:0000256" key="1">
    <source>
        <dbReference type="SAM" id="MobiDB-lite"/>
    </source>
</evidence>
<keyword evidence="5" id="KW-1185">Reference proteome</keyword>
<protein>
    <recommendedName>
        <fullName evidence="3">ARB-07466-like C-terminal domain-containing protein</fullName>
    </recommendedName>
</protein>
<dbReference type="Proteomes" id="UP000616114">
    <property type="component" value="Unassembled WGS sequence"/>
</dbReference>
<dbReference type="EMBL" id="BMFY01000018">
    <property type="protein sequence ID" value="GGA26137.1"/>
    <property type="molecule type" value="Genomic_DNA"/>
</dbReference>
<name>A0A8J2U0V5_9MICO</name>
<keyword evidence="2" id="KW-1133">Transmembrane helix</keyword>
<feature type="transmembrane region" description="Helical" evidence="2">
    <location>
        <begin position="64"/>
        <end position="86"/>
    </location>
</feature>
<gene>
    <name evidence="4" type="ORF">GCM10011333_31300</name>
</gene>
<proteinExistence type="predicted"/>
<keyword evidence="2" id="KW-0812">Transmembrane</keyword>
<keyword evidence="2" id="KW-0472">Membrane</keyword>
<feature type="compositionally biased region" description="Acidic residues" evidence="1">
    <location>
        <begin position="127"/>
        <end position="140"/>
    </location>
</feature>
<feature type="region of interest" description="Disordered" evidence="1">
    <location>
        <begin position="96"/>
        <end position="188"/>
    </location>
</feature>
<feature type="region of interest" description="Disordered" evidence="1">
    <location>
        <begin position="26"/>
        <end position="50"/>
    </location>
</feature>
<evidence type="ECO:0000313" key="4">
    <source>
        <dbReference type="EMBL" id="GGA26137.1"/>
    </source>
</evidence>
<sequence>MGKHADRPTFTQNVRAAAEAIRTLRESRAKEPRRGAHAAEPAVRLKTDEPRAKQLLTALKQRPVLTAITVPAAASVLLAGGGLAVLPQLDRTPTVVSAASVDERDRDQGSRSSERAPLQDESGAAGEETENSEPEGEGTEAEERARSQAEAAPQIEATQKVPAAGGGQAFSGGTGSGDVSGEPCGVSSEIESGLTPNAISAYRAVCAEFPEVTSYGGRRNDPGSDHNSGNAVDVMITGATGDRISEFLIQNASELNIKYIIWKQRIWMPGRGWSGMEDRGSVTANHFDHVHISVN</sequence>
<dbReference type="Pfam" id="PF26571">
    <property type="entry name" value="VldE"/>
    <property type="match status" value="1"/>
</dbReference>
<feature type="compositionally biased region" description="Gly residues" evidence="1">
    <location>
        <begin position="164"/>
        <end position="178"/>
    </location>
</feature>
<reference evidence="4" key="1">
    <citation type="journal article" date="2014" name="Int. J. Syst. Evol. Microbiol.">
        <title>Complete genome sequence of Corynebacterium casei LMG S-19264T (=DSM 44701T), isolated from a smear-ripened cheese.</title>
        <authorList>
            <consortium name="US DOE Joint Genome Institute (JGI-PGF)"/>
            <person name="Walter F."/>
            <person name="Albersmeier A."/>
            <person name="Kalinowski J."/>
            <person name="Ruckert C."/>
        </authorList>
    </citation>
    <scope>NUCLEOTIDE SEQUENCE</scope>
    <source>
        <strain evidence="4">CGMCC 1.12785</strain>
    </source>
</reference>
<evidence type="ECO:0000313" key="5">
    <source>
        <dbReference type="Proteomes" id="UP000616114"/>
    </source>
</evidence>
<feature type="compositionally biased region" description="Basic and acidic residues" evidence="1">
    <location>
        <begin position="101"/>
        <end position="118"/>
    </location>
</feature>
<evidence type="ECO:0000259" key="3">
    <source>
        <dbReference type="Pfam" id="PF26571"/>
    </source>
</evidence>
<evidence type="ECO:0000256" key="2">
    <source>
        <dbReference type="SAM" id="Phobius"/>
    </source>
</evidence>
<organism evidence="4 5">
    <name type="scientific">Sediminivirga luteola</name>
    <dbReference type="NCBI Taxonomy" id="1774748"/>
    <lineage>
        <taxon>Bacteria</taxon>
        <taxon>Bacillati</taxon>
        <taxon>Actinomycetota</taxon>
        <taxon>Actinomycetes</taxon>
        <taxon>Micrococcales</taxon>
        <taxon>Brevibacteriaceae</taxon>
        <taxon>Sediminivirga</taxon>
    </lineage>
</organism>
<reference evidence="4" key="2">
    <citation type="submission" date="2020-09" db="EMBL/GenBank/DDBJ databases">
        <authorList>
            <person name="Sun Q."/>
            <person name="Zhou Y."/>
        </authorList>
    </citation>
    <scope>NUCLEOTIDE SEQUENCE</scope>
    <source>
        <strain evidence="4">CGMCC 1.12785</strain>
    </source>
</reference>
<dbReference type="AlphaFoldDB" id="A0A8J2U0V5"/>
<feature type="domain" description="ARB-07466-like C-terminal" evidence="3">
    <location>
        <begin position="191"/>
        <end position="287"/>
    </location>
</feature>
<dbReference type="RefSeq" id="WP_188551844.1">
    <property type="nucleotide sequence ID" value="NZ_BMFY01000018.1"/>
</dbReference>
<accession>A0A8J2U0V5</accession>
<comment type="caution">
    <text evidence="4">The sequence shown here is derived from an EMBL/GenBank/DDBJ whole genome shotgun (WGS) entry which is preliminary data.</text>
</comment>